<dbReference type="EMBL" id="MN739058">
    <property type="protein sequence ID" value="QHS86521.1"/>
    <property type="molecule type" value="Genomic_DNA"/>
</dbReference>
<feature type="compositionally biased region" description="Basic residues" evidence="1">
    <location>
        <begin position="10"/>
        <end position="20"/>
    </location>
</feature>
<evidence type="ECO:0008006" key="3">
    <source>
        <dbReference type="Google" id="ProtNLM"/>
    </source>
</evidence>
<feature type="region of interest" description="Disordered" evidence="1">
    <location>
        <begin position="1"/>
        <end position="67"/>
    </location>
</feature>
<evidence type="ECO:0000313" key="2">
    <source>
        <dbReference type="EMBL" id="QHS86521.1"/>
    </source>
</evidence>
<sequence>MKKKDEVKKYTGKRRGRKPKKSTENKPKPPPKKRGRKPKKKTETKEPKVPKKRGRKPQNKSYGFNKTKVNVNPITDDSIIIHLPIKDIYGDINSVDDILNYSPTISEPEPINDDDHLSFIDNVSSKKKNTDKDETKVVNYPKFQNTKHVDNWFNETSIDNIQNEREKELNDIKTEIKKNSVTKSLIQFDEGNKLNYWPKKTKISCWWCTYQFDSTPCALPVYYSDDTYNVKGVFCSPECAAAYNFNTSGITNIWEKYSLLNLLYGKMYDKYISIAPPRNTLKKFGGNLTITQFRQHNVNNDIHFKIISPPLKSIIPCIECSTNTSFSSGKSINNITNAYKLKRSKPYNKNTLEECMRIIKT</sequence>
<dbReference type="AlphaFoldDB" id="A0A6C0B3Z6"/>
<organism evidence="2">
    <name type="scientific">viral metagenome</name>
    <dbReference type="NCBI Taxonomy" id="1070528"/>
    <lineage>
        <taxon>unclassified sequences</taxon>
        <taxon>metagenomes</taxon>
        <taxon>organismal metagenomes</taxon>
    </lineage>
</organism>
<accession>A0A6C0B3Z6</accession>
<reference evidence="2" key="1">
    <citation type="journal article" date="2020" name="Nature">
        <title>Giant virus diversity and host interactions through global metagenomics.</title>
        <authorList>
            <person name="Schulz F."/>
            <person name="Roux S."/>
            <person name="Paez-Espino D."/>
            <person name="Jungbluth S."/>
            <person name="Walsh D.A."/>
            <person name="Denef V.J."/>
            <person name="McMahon K.D."/>
            <person name="Konstantinidis K.T."/>
            <person name="Eloe-Fadrosh E.A."/>
            <person name="Kyrpides N.C."/>
            <person name="Woyke T."/>
        </authorList>
    </citation>
    <scope>NUCLEOTIDE SEQUENCE</scope>
    <source>
        <strain evidence="2">GVMAG-M-3300009422-16</strain>
    </source>
</reference>
<name>A0A6C0B3Z6_9ZZZZ</name>
<evidence type="ECO:0000256" key="1">
    <source>
        <dbReference type="SAM" id="MobiDB-lite"/>
    </source>
</evidence>
<protein>
    <recommendedName>
        <fullName evidence="3">MYM-type domain-containing protein</fullName>
    </recommendedName>
</protein>
<proteinExistence type="predicted"/>
<feature type="compositionally biased region" description="Basic residues" evidence="1">
    <location>
        <begin position="29"/>
        <end position="40"/>
    </location>
</feature>